<evidence type="ECO:0000313" key="10">
    <source>
        <dbReference type="Proteomes" id="UP000736672"/>
    </source>
</evidence>
<sequence>MPMTSLLFALALTLSALPAEAAPGSWTSCRDIPSPKVPGAIVKAITSRVYRDHSVAAFPPTLLQDVSHLNICEVNVTLSHDGEDDLVHIQTWLPLESWNSRFLAVGGGAWAAGLGSTDLALPASQGYAVSSTDAGLTGTPLDPEPWALKADGTVNTNLLANFASRSVHDMAVIGKSVTAAFYNKPAKHSFFNGCSTGGRQGLAAAQRYPEDFDGILSGAPAIYWTEYVVAELWPQVVMKEAGYYLSACERDAFVEASIQACDKADHVRDSVITEPLKCRFDPFTLVGRKTRCHKGSITINWKAASVVSSIWAGPRTSTGRTLWYGMLRGASLSDLASTKEVNRTTWGAPFFVADTWVRDFVKADPKFDTSQIDTASFESIFYESQEKFSYIMDSASPDLRPFQQADGKLLIWHGLADQLIYPQNSIRYVEEVKLALKDLGSTCKIDDFLRLFLAPGVDHCGYGQSAGAVPTDPLGALVAWVEKGKAPKALLAHTKPDASTQFSRKICPYPSVAEYDGKGDPASAKGYHCASTHH</sequence>
<dbReference type="PANTHER" id="PTHR33938:SF8">
    <property type="entry name" value="CARBOXYLIC ESTER HYDROLASE"/>
    <property type="match status" value="1"/>
</dbReference>
<keyword evidence="5 8" id="KW-0378">Hydrolase</keyword>
<reference evidence="9" key="1">
    <citation type="journal article" date="2021" name="Nat. Commun.">
        <title>Genetic determinants of endophytism in the Arabidopsis root mycobiome.</title>
        <authorList>
            <person name="Mesny F."/>
            <person name="Miyauchi S."/>
            <person name="Thiergart T."/>
            <person name="Pickel B."/>
            <person name="Atanasova L."/>
            <person name="Karlsson M."/>
            <person name="Huettel B."/>
            <person name="Barry K.W."/>
            <person name="Haridas S."/>
            <person name="Chen C."/>
            <person name="Bauer D."/>
            <person name="Andreopoulos W."/>
            <person name="Pangilinan J."/>
            <person name="LaButti K."/>
            <person name="Riley R."/>
            <person name="Lipzen A."/>
            <person name="Clum A."/>
            <person name="Drula E."/>
            <person name="Henrissat B."/>
            <person name="Kohler A."/>
            <person name="Grigoriev I.V."/>
            <person name="Martin F.M."/>
            <person name="Hacquard S."/>
        </authorList>
    </citation>
    <scope>NUCLEOTIDE SEQUENCE</scope>
    <source>
        <strain evidence="9">FSSC 5 MPI-SDFR-AT-0091</strain>
    </source>
</reference>
<dbReference type="OrthoDB" id="3039123at2759"/>
<evidence type="ECO:0000256" key="1">
    <source>
        <dbReference type="ARBA" id="ARBA00006249"/>
    </source>
</evidence>
<dbReference type="GO" id="GO:0046872">
    <property type="term" value="F:metal ion binding"/>
    <property type="evidence" value="ECO:0007669"/>
    <property type="project" value="UniProtKB-KW"/>
</dbReference>
<gene>
    <name evidence="9" type="ORF">B0J15DRAFT_581762</name>
</gene>
<keyword evidence="7" id="KW-1015">Disulfide bond</keyword>
<accession>A0A9P9HVN8</accession>
<keyword evidence="6" id="KW-0106">Calcium</keyword>
<evidence type="ECO:0000256" key="6">
    <source>
        <dbReference type="ARBA" id="ARBA00022837"/>
    </source>
</evidence>
<evidence type="ECO:0000313" key="9">
    <source>
        <dbReference type="EMBL" id="KAH7264679.1"/>
    </source>
</evidence>
<proteinExistence type="inferred from homology"/>
<dbReference type="Gene3D" id="3.40.50.1820">
    <property type="entry name" value="alpha/beta hydrolase"/>
    <property type="match status" value="1"/>
</dbReference>
<keyword evidence="3" id="KW-0479">Metal-binding</keyword>
<organism evidence="9 10">
    <name type="scientific">Fusarium solani</name>
    <name type="common">Filamentous fungus</name>
    <dbReference type="NCBI Taxonomy" id="169388"/>
    <lineage>
        <taxon>Eukaryota</taxon>
        <taxon>Fungi</taxon>
        <taxon>Dikarya</taxon>
        <taxon>Ascomycota</taxon>
        <taxon>Pezizomycotina</taxon>
        <taxon>Sordariomycetes</taxon>
        <taxon>Hypocreomycetidae</taxon>
        <taxon>Hypocreales</taxon>
        <taxon>Nectriaceae</taxon>
        <taxon>Fusarium</taxon>
        <taxon>Fusarium solani species complex</taxon>
    </lineage>
</organism>
<evidence type="ECO:0000256" key="3">
    <source>
        <dbReference type="ARBA" id="ARBA00022723"/>
    </source>
</evidence>
<evidence type="ECO:0000256" key="2">
    <source>
        <dbReference type="ARBA" id="ARBA00022487"/>
    </source>
</evidence>
<dbReference type="InterPro" id="IPR029058">
    <property type="entry name" value="AB_hydrolase_fold"/>
</dbReference>
<dbReference type="SUPFAM" id="SSF53474">
    <property type="entry name" value="alpha/beta-Hydrolases"/>
    <property type="match status" value="1"/>
</dbReference>
<evidence type="ECO:0000256" key="5">
    <source>
        <dbReference type="ARBA" id="ARBA00022801"/>
    </source>
</evidence>
<dbReference type="AlphaFoldDB" id="A0A9P9HVN8"/>
<name>A0A9P9HVN8_FUSSL</name>
<comment type="caution">
    <text evidence="9">The sequence shown here is derived from an EMBL/GenBank/DDBJ whole genome shotgun (WGS) entry which is preliminary data.</text>
</comment>
<protein>
    <recommendedName>
        <fullName evidence="8">Carboxylic ester hydrolase</fullName>
        <ecNumber evidence="8">3.1.1.-</ecNumber>
    </recommendedName>
</protein>
<dbReference type="InterPro" id="IPR011118">
    <property type="entry name" value="Tannase/feruloyl_esterase"/>
</dbReference>
<evidence type="ECO:0000256" key="8">
    <source>
        <dbReference type="RuleBase" id="RU361238"/>
    </source>
</evidence>
<keyword evidence="2" id="KW-0719">Serine esterase</keyword>
<keyword evidence="4 8" id="KW-0732">Signal</keyword>
<dbReference type="EC" id="3.1.1.-" evidence="8"/>
<dbReference type="EMBL" id="JAGTJS010000007">
    <property type="protein sequence ID" value="KAH7264679.1"/>
    <property type="molecule type" value="Genomic_DNA"/>
</dbReference>
<comment type="similarity">
    <text evidence="1 8">Belongs to the tannase family.</text>
</comment>
<feature type="chain" id="PRO_5040530664" description="Carboxylic ester hydrolase" evidence="8">
    <location>
        <begin position="22"/>
        <end position="534"/>
    </location>
</feature>
<dbReference type="PANTHER" id="PTHR33938">
    <property type="entry name" value="FERULOYL ESTERASE B-RELATED"/>
    <property type="match status" value="1"/>
</dbReference>
<feature type="signal peptide" evidence="8">
    <location>
        <begin position="1"/>
        <end position="21"/>
    </location>
</feature>
<evidence type="ECO:0000256" key="4">
    <source>
        <dbReference type="ARBA" id="ARBA00022729"/>
    </source>
</evidence>
<keyword evidence="10" id="KW-1185">Reference proteome</keyword>
<dbReference type="Proteomes" id="UP000736672">
    <property type="component" value="Unassembled WGS sequence"/>
</dbReference>
<dbReference type="GO" id="GO:0030600">
    <property type="term" value="F:feruloyl esterase activity"/>
    <property type="evidence" value="ECO:0007669"/>
    <property type="project" value="UniProtKB-ARBA"/>
</dbReference>
<evidence type="ECO:0000256" key="7">
    <source>
        <dbReference type="ARBA" id="ARBA00023157"/>
    </source>
</evidence>
<dbReference type="Pfam" id="PF07519">
    <property type="entry name" value="Tannase"/>
    <property type="match status" value="1"/>
</dbReference>